<evidence type="ECO:0000256" key="4">
    <source>
        <dbReference type="ARBA" id="ARBA00022737"/>
    </source>
</evidence>
<keyword evidence="10" id="KW-1185">Reference proteome</keyword>
<keyword evidence="6 8" id="KW-0472">Membrane</keyword>
<dbReference type="GO" id="GO:0012505">
    <property type="term" value="C:endomembrane system"/>
    <property type="evidence" value="ECO:0007669"/>
    <property type="project" value="UniProtKB-SubCell"/>
</dbReference>
<sequence length="215" mass="23354">MKNRIFIGEFIGSCFLVMIIVGSGIMAENLTNDNALRLTANTLATGAGLFVLITAFAEISGAHFNPFVSLAMYLTKKIKGKLLITYIPAQILGCLLGVMLANVFFEHNIIELSTKNRDGFHIFLAEIVATFGLIFIIFATLKDGKTTIAACVATYITAGYWFTSSTSFANPAVAIARTFTESFTGINYLNTPTYIIAELIGALIAVFLIKKLILK</sequence>
<dbReference type="KEGG" id="peg:E5R92_01220"/>
<dbReference type="Pfam" id="PF00230">
    <property type="entry name" value="MIP"/>
    <property type="match status" value="1"/>
</dbReference>
<dbReference type="PRINTS" id="PR00783">
    <property type="entry name" value="MINTRINSICP"/>
</dbReference>
<feature type="transmembrane region" description="Helical" evidence="8">
    <location>
        <begin position="83"/>
        <end position="105"/>
    </location>
</feature>
<protein>
    <submittedName>
        <fullName evidence="9">Aquaporin family protein</fullName>
    </submittedName>
</protein>
<dbReference type="GO" id="GO:0015250">
    <property type="term" value="F:water channel activity"/>
    <property type="evidence" value="ECO:0007669"/>
    <property type="project" value="TreeGrafter"/>
</dbReference>
<keyword evidence="4" id="KW-0677">Repeat</keyword>
<evidence type="ECO:0000256" key="8">
    <source>
        <dbReference type="SAM" id="Phobius"/>
    </source>
</evidence>
<keyword evidence="5 8" id="KW-1133">Transmembrane helix</keyword>
<keyword evidence="2 7" id="KW-0813">Transport</keyword>
<accession>A0A6H1Q1M7</accession>
<dbReference type="AlphaFoldDB" id="A0A6H1Q1M7"/>
<feature type="transmembrane region" description="Helical" evidence="8">
    <location>
        <begin position="148"/>
        <end position="169"/>
    </location>
</feature>
<evidence type="ECO:0000256" key="3">
    <source>
        <dbReference type="ARBA" id="ARBA00022692"/>
    </source>
</evidence>
<evidence type="ECO:0000256" key="5">
    <source>
        <dbReference type="ARBA" id="ARBA00022989"/>
    </source>
</evidence>
<keyword evidence="3 7" id="KW-0812">Transmembrane</keyword>
<evidence type="ECO:0000256" key="1">
    <source>
        <dbReference type="ARBA" id="ARBA00004127"/>
    </source>
</evidence>
<reference evidence="9 10" key="1">
    <citation type="journal article" date="2020" name="Nat. Microbiol.">
        <title>Lysogenic host-virus interactions in SAR11 marine bacteria.</title>
        <authorList>
            <person name="Morris R.M."/>
            <person name="Cain K.R."/>
            <person name="Hvorecny K.L."/>
            <person name="Kollman J.M."/>
        </authorList>
    </citation>
    <scope>NUCLEOTIDE SEQUENCE [LARGE SCALE GENOMIC DNA]</scope>
    <source>
        <strain evidence="9 10">NP1</strain>
    </source>
</reference>
<dbReference type="EMBL" id="CP038852">
    <property type="protein sequence ID" value="QIZ20410.1"/>
    <property type="molecule type" value="Genomic_DNA"/>
</dbReference>
<dbReference type="RefSeq" id="WP_168606305.1">
    <property type="nucleotide sequence ID" value="NZ_CP038852.1"/>
</dbReference>
<dbReference type="InterPro" id="IPR034294">
    <property type="entry name" value="Aquaporin_transptr"/>
</dbReference>
<dbReference type="InterPro" id="IPR023271">
    <property type="entry name" value="Aquaporin-like"/>
</dbReference>
<dbReference type="GO" id="GO:0005737">
    <property type="term" value="C:cytoplasm"/>
    <property type="evidence" value="ECO:0007669"/>
    <property type="project" value="UniProtKB-ARBA"/>
</dbReference>
<feature type="transmembrane region" description="Helical" evidence="8">
    <location>
        <begin position="120"/>
        <end position="141"/>
    </location>
</feature>
<dbReference type="InterPro" id="IPR000425">
    <property type="entry name" value="MIP"/>
</dbReference>
<evidence type="ECO:0000256" key="2">
    <source>
        <dbReference type="ARBA" id="ARBA00022448"/>
    </source>
</evidence>
<evidence type="ECO:0000256" key="7">
    <source>
        <dbReference type="RuleBase" id="RU000477"/>
    </source>
</evidence>
<dbReference type="GO" id="GO:0016020">
    <property type="term" value="C:membrane"/>
    <property type="evidence" value="ECO:0007669"/>
    <property type="project" value="InterPro"/>
</dbReference>
<organism evidence="9 10">
    <name type="scientific">Candidatus Pelagibacter giovannonii</name>
    <dbReference type="NCBI Taxonomy" id="2563896"/>
    <lineage>
        <taxon>Bacteria</taxon>
        <taxon>Pseudomonadati</taxon>
        <taxon>Pseudomonadota</taxon>
        <taxon>Alphaproteobacteria</taxon>
        <taxon>Candidatus Pelagibacterales</taxon>
        <taxon>Candidatus Pelagibacteraceae</taxon>
        <taxon>Candidatus Pelagibacter</taxon>
    </lineage>
</organism>
<dbReference type="GO" id="GO:0019755">
    <property type="term" value="P:one-carbon compound transport"/>
    <property type="evidence" value="ECO:0007669"/>
    <property type="project" value="UniProtKB-ARBA"/>
</dbReference>
<feature type="transmembrane region" description="Helical" evidence="8">
    <location>
        <begin position="47"/>
        <end position="71"/>
    </location>
</feature>
<evidence type="ECO:0000313" key="9">
    <source>
        <dbReference type="EMBL" id="QIZ20410.1"/>
    </source>
</evidence>
<dbReference type="SUPFAM" id="SSF81338">
    <property type="entry name" value="Aquaporin-like"/>
    <property type="match status" value="1"/>
</dbReference>
<dbReference type="Proteomes" id="UP000501094">
    <property type="component" value="Chromosome"/>
</dbReference>
<comment type="similarity">
    <text evidence="7">Belongs to the MIP/aquaporin (TC 1.A.8) family.</text>
</comment>
<comment type="subcellular location">
    <subcellularLocation>
        <location evidence="1">Endomembrane system</location>
        <topology evidence="1">Multi-pass membrane protein</topology>
    </subcellularLocation>
</comment>
<evidence type="ECO:0000256" key="6">
    <source>
        <dbReference type="ARBA" id="ARBA00023136"/>
    </source>
</evidence>
<name>A0A6H1Q1M7_9PROT</name>
<feature type="transmembrane region" description="Helical" evidence="8">
    <location>
        <begin position="189"/>
        <end position="209"/>
    </location>
</feature>
<dbReference type="PANTHER" id="PTHR45665">
    <property type="entry name" value="AQUAPORIN-8"/>
    <property type="match status" value="1"/>
</dbReference>
<evidence type="ECO:0000313" key="10">
    <source>
        <dbReference type="Proteomes" id="UP000501094"/>
    </source>
</evidence>
<feature type="transmembrane region" description="Helical" evidence="8">
    <location>
        <begin position="7"/>
        <end position="27"/>
    </location>
</feature>
<dbReference type="PANTHER" id="PTHR45665:SF9">
    <property type="entry name" value="AQUAPORIN-8"/>
    <property type="match status" value="1"/>
</dbReference>
<dbReference type="Gene3D" id="1.20.1080.10">
    <property type="entry name" value="Glycerol uptake facilitator protein"/>
    <property type="match status" value="2"/>
</dbReference>
<gene>
    <name evidence="9" type="ORF">E5R92_01220</name>
</gene>
<proteinExistence type="inferred from homology"/>